<protein>
    <recommendedName>
        <fullName evidence="8">Probable membrane transporter protein</fullName>
    </recommendedName>
</protein>
<evidence type="ECO:0000256" key="8">
    <source>
        <dbReference type="RuleBase" id="RU363041"/>
    </source>
</evidence>
<evidence type="ECO:0000256" key="6">
    <source>
        <dbReference type="ARBA" id="ARBA00022989"/>
    </source>
</evidence>
<evidence type="ECO:0000256" key="1">
    <source>
        <dbReference type="ARBA" id="ARBA00004651"/>
    </source>
</evidence>
<dbReference type="InterPro" id="IPR052017">
    <property type="entry name" value="TSUP"/>
</dbReference>
<keyword evidence="6 8" id="KW-1133">Transmembrane helix</keyword>
<feature type="transmembrane region" description="Helical" evidence="8">
    <location>
        <begin position="189"/>
        <end position="214"/>
    </location>
</feature>
<comment type="caution">
    <text evidence="9">The sequence shown here is derived from an EMBL/GenBank/DDBJ whole genome shotgun (WGS) entry which is preliminary data.</text>
</comment>
<keyword evidence="3" id="KW-0813">Transport</keyword>
<name>A0A5C7SN19_THASP</name>
<dbReference type="EMBL" id="SSFD01000167">
    <property type="protein sequence ID" value="TXH84802.1"/>
    <property type="molecule type" value="Genomic_DNA"/>
</dbReference>
<reference evidence="9 10" key="1">
    <citation type="submission" date="2018-09" db="EMBL/GenBank/DDBJ databases">
        <title>Metagenome Assembled Genomes from an Advanced Water Purification Facility.</title>
        <authorList>
            <person name="Stamps B.W."/>
            <person name="Spear J.R."/>
        </authorList>
    </citation>
    <scope>NUCLEOTIDE SEQUENCE [LARGE SCALE GENOMIC DNA]</scope>
    <source>
        <strain evidence="9">Bin_27_1</strain>
    </source>
</reference>
<comment type="subcellular location">
    <subcellularLocation>
        <location evidence="1 8">Cell membrane</location>
        <topology evidence="1 8">Multi-pass membrane protein</topology>
    </subcellularLocation>
</comment>
<organism evidence="9 10">
    <name type="scientific">Thauera aminoaromatica</name>
    <dbReference type="NCBI Taxonomy" id="164330"/>
    <lineage>
        <taxon>Bacteria</taxon>
        <taxon>Pseudomonadati</taxon>
        <taxon>Pseudomonadota</taxon>
        <taxon>Betaproteobacteria</taxon>
        <taxon>Rhodocyclales</taxon>
        <taxon>Zoogloeaceae</taxon>
        <taxon>Thauera</taxon>
    </lineage>
</organism>
<dbReference type="PANTHER" id="PTHR30269">
    <property type="entry name" value="TRANSMEMBRANE PROTEIN YFCA"/>
    <property type="match status" value="1"/>
</dbReference>
<feature type="transmembrane region" description="Helical" evidence="8">
    <location>
        <begin position="74"/>
        <end position="94"/>
    </location>
</feature>
<dbReference type="AlphaFoldDB" id="A0A5C7SN19"/>
<evidence type="ECO:0000256" key="2">
    <source>
        <dbReference type="ARBA" id="ARBA00009142"/>
    </source>
</evidence>
<evidence type="ECO:0000256" key="4">
    <source>
        <dbReference type="ARBA" id="ARBA00022475"/>
    </source>
</evidence>
<dbReference type="InterPro" id="IPR002781">
    <property type="entry name" value="TM_pro_TauE-like"/>
</dbReference>
<evidence type="ECO:0000313" key="9">
    <source>
        <dbReference type="EMBL" id="TXH84802.1"/>
    </source>
</evidence>
<proteinExistence type="inferred from homology"/>
<dbReference type="GO" id="GO:0005886">
    <property type="term" value="C:plasma membrane"/>
    <property type="evidence" value="ECO:0007669"/>
    <property type="project" value="UniProtKB-SubCell"/>
</dbReference>
<feature type="transmembrane region" description="Helical" evidence="8">
    <location>
        <begin position="139"/>
        <end position="169"/>
    </location>
</feature>
<sequence>MDPLFLLLPAGAFFAGLVDAVVGGGGLIQIPLLFSTFPNTAPATLFGTNKLASVVGTTSAAIHYGRRIAIPWRVVGPAAAAATIGSWLGARAVYLFPPAALKPLILALLVVVAIYTFVRKDFGIHHQRLSNVRRELQRAIAIGAGIGFYDGFFGPGTGSFLIFLFIRLLQMDFLHASVMAKIVNVSTNLAAIAFFVSHGAVFWQVAGVMALCNLAGSQVGAVLALRYGAAFIRKAFLVVVIVLILRFSADIFLA</sequence>
<dbReference type="RefSeq" id="WP_276658666.1">
    <property type="nucleotide sequence ID" value="NZ_SSFD01000167.1"/>
</dbReference>
<gene>
    <name evidence="9" type="ORF">E6Q80_10730</name>
</gene>
<dbReference type="PANTHER" id="PTHR30269:SF0">
    <property type="entry name" value="MEMBRANE TRANSPORTER PROTEIN YFCA-RELATED"/>
    <property type="match status" value="1"/>
</dbReference>
<accession>A0A5C7SN19</accession>
<keyword evidence="5 8" id="KW-0812">Transmembrane</keyword>
<keyword evidence="7 8" id="KW-0472">Membrane</keyword>
<dbReference type="Proteomes" id="UP000321192">
    <property type="component" value="Unassembled WGS sequence"/>
</dbReference>
<evidence type="ECO:0000256" key="7">
    <source>
        <dbReference type="ARBA" id="ARBA00023136"/>
    </source>
</evidence>
<dbReference type="Pfam" id="PF01925">
    <property type="entry name" value="TauE"/>
    <property type="match status" value="1"/>
</dbReference>
<feature type="transmembrane region" description="Helical" evidence="8">
    <location>
        <begin position="100"/>
        <end position="118"/>
    </location>
</feature>
<comment type="similarity">
    <text evidence="2 8">Belongs to the 4-toluene sulfonate uptake permease (TSUP) (TC 2.A.102) family.</text>
</comment>
<evidence type="ECO:0000256" key="5">
    <source>
        <dbReference type="ARBA" id="ARBA00022692"/>
    </source>
</evidence>
<evidence type="ECO:0000256" key="3">
    <source>
        <dbReference type="ARBA" id="ARBA00022448"/>
    </source>
</evidence>
<keyword evidence="4 8" id="KW-1003">Cell membrane</keyword>
<evidence type="ECO:0000313" key="10">
    <source>
        <dbReference type="Proteomes" id="UP000321192"/>
    </source>
</evidence>